<dbReference type="SUPFAM" id="SSF53448">
    <property type="entry name" value="Nucleotide-diphospho-sugar transferases"/>
    <property type="match status" value="1"/>
</dbReference>
<dbReference type="Proteomes" id="UP000188937">
    <property type="component" value="Chromosome"/>
</dbReference>
<feature type="domain" description="Glycosyltransferase 2-like" evidence="8">
    <location>
        <begin position="23"/>
        <end position="189"/>
    </location>
</feature>
<keyword evidence="4" id="KW-0812">Transmembrane</keyword>
<evidence type="ECO:0000256" key="6">
    <source>
        <dbReference type="ARBA" id="ARBA00022989"/>
    </source>
</evidence>
<dbReference type="Pfam" id="PF00535">
    <property type="entry name" value="Glycos_transf_2"/>
    <property type="match status" value="1"/>
</dbReference>
<keyword evidence="2" id="KW-0328">Glycosyltransferase</keyword>
<reference evidence="9 10" key="1">
    <citation type="submission" date="2016-03" db="EMBL/GenBank/DDBJ databases">
        <title>Acetic acid bacteria sequencing.</title>
        <authorList>
            <person name="Brandt J."/>
            <person name="Jakob F."/>
            <person name="Vogel R.F."/>
        </authorList>
    </citation>
    <scope>NUCLEOTIDE SEQUENCE [LARGE SCALE GENOMIC DNA]</scope>
    <source>
        <strain evidence="9 10">TMW2.1153</strain>
    </source>
</reference>
<keyword evidence="6" id="KW-1133">Transmembrane helix</keyword>
<evidence type="ECO:0000256" key="1">
    <source>
        <dbReference type="ARBA" id="ARBA00022475"/>
    </source>
</evidence>
<dbReference type="PANTHER" id="PTHR48090:SF3">
    <property type="entry name" value="UNDECAPRENYL-PHOSPHATE 4-DEOXY-4-FORMAMIDO-L-ARABINOSE TRANSFERASE"/>
    <property type="match status" value="1"/>
</dbReference>
<dbReference type="InterPro" id="IPR050256">
    <property type="entry name" value="Glycosyltransferase_2"/>
</dbReference>
<evidence type="ECO:0000256" key="4">
    <source>
        <dbReference type="ARBA" id="ARBA00022692"/>
    </source>
</evidence>
<dbReference type="KEGG" id="aace:A0U92_07620"/>
<dbReference type="Gene3D" id="3.90.550.10">
    <property type="entry name" value="Spore Coat Polysaccharide Biosynthesis Protein SpsA, Chain A"/>
    <property type="match status" value="1"/>
</dbReference>
<keyword evidence="1" id="KW-1003">Cell membrane</keyword>
<dbReference type="GO" id="GO:0099621">
    <property type="term" value="F:undecaprenyl-phosphate 4-deoxy-4-formamido-L-arabinose transferase activity"/>
    <property type="evidence" value="ECO:0007669"/>
    <property type="project" value="TreeGrafter"/>
</dbReference>
<evidence type="ECO:0000256" key="2">
    <source>
        <dbReference type="ARBA" id="ARBA00022676"/>
    </source>
</evidence>
<evidence type="ECO:0000313" key="10">
    <source>
        <dbReference type="Proteomes" id="UP000188937"/>
    </source>
</evidence>
<dbReference type="EMBL" id="CP014692">
    <property type="protein sequence ID" value="AQS84669.1"/>
    <property type="molecule type" value="Genomic_DNA"/>
</dbReference>
<name>A0A1U9KG18_ACEAC</name>
<evidence type="ECO:0000256" key="3">
    <source>
        <dbReference type="ARBA" id="ARBA00022679"/>
    </source>
</evidence>
<dbReference type="OrthoDB" id="9807795at2"/>
<dbReference type="GO" id="GO:0005886">
    <property type="term" value="C:plasma membrane"/>
    <property type="evidence" value="ECO:0007669"/>
    <property type="project" value="TreeGrafter"/>
</dbReference>
<evidence type="ECO:0000256" key="7">
    <source>
        <dbReference type="ARBA" id="ARBA00023136"/>
    </source>
</evidence>
<dbReference type="InterPro" id="IPR001173">
    <property type="entry name" value="Glyco_trans_2-like"/>
</dbReference>
<proteinExistence type="predicted"/>
<evidence type="ECO:0000313" key="9">
    <source>
        <dbReference type="EMBL" id="AQS84669.1"/>
    </source>
</evidence>
<keyword evidence="5" id="KW-0448">Lipopolysaccharide biosynthesis</keyword>
<dbReference type="CDD" id="cd04179">
    <property type="entry name" value="DPM_DPG-synthase_like"/>
    <property type="match status" value="1"/>
</dbReference>
<dbReference type="PANTHER" id="PTHR48090">
    <property type="entry name" value="UNDECAPRENYL-PHOSPHATE 4-DEOXY-4-FORMAMIDO-L-ARABINOSE TRANSFERASE-RELATED"/>
    <property type="match status" value="1"/>
</dbReference>
<keyword evidence="10" id="KW-1185">Reference proteome</keyword>
<accession>A0A1U9KG18</accession>
<dbReference type="AlphaFoldDB" id="A0A1U9KG18"/>
<keyword evidence="7" id="KW-0472">Membrane</keyword>
<evidence type="ECO:0000256" key="5">
    <source>
        <dbReference type="ARBA" id="ARBA00022985"/>
    </source>
</evidence>
<sequence>MAGIKEIASLENENFSEECPVLSIVVTVLNERENIIPVCQELAAVLPHLPPCEIVFVDDGSVDGTLGMLRQARETVPGLGGLRILKHDRRRGKSGALRTAIKNAKGFWIATIDGDGQDDPSEIPELLALGRSGQKTGRAPLVVGTRLKRSDTIWRRLATRFANGLRQRILADGCPDTGAPMKVFLREDFLNLPQFEGLHRFLPALMKTYKIPLVCKPVRHRSRLHGESKYTNFGRAVVGVRDLLGVVWLRNRTRLPETVEEC</sequence>
<gene>
    <name evidence="9" type="ORF">A0U92_07620</name>
</gene>
<organism evidence="9 10">
    <name type="scientific">Acetobacter aceti</name>
    <dbReference type="NCBI Taxonomy" id="435"/>
    <lineage>
        <taxon>Bacteria</taxon>
        <taxon>Pseudomonadati</taxon>
        <taxon>Pseudomonadota</taxon>
        <taxon>Alphaproteobacteria</taxon>
        <taxon>Acetobacterales</taxon>
        <taxon>Acetobacteraceae</taxon>
        <taxon>Acetobacter</taxon>
        <taxon>Acetobacter subgen. Acetobacter</taxon>
    </lineage>
</organism>
<evidence type="ECO:0000259" key="8">
    <source>
        <dbReference type="Pfam" id="PF00535"/>
    </source>
</evidence>
<keyword evidence="3 9" id="KW-0808">Transferase</keyword>
<dbReference type="GO" id="GO:0009103">
    <property type="term" value="P:lipopolysaccharide biosynthetic process"/>
    <property type="evidence" value="ECO:0007669"/>
    <property type="project" value="UniProtKB-KW"/>
</dbReference>
<dbReference type="STRING" id="435.A0U92_07620"/>
<dbReference type="InterPro" id="IPR029044">
    <property type="entry name" value="Nucleotide-diphossugar_trans"/>
</dbReference>
<protein>
    <submittedName>
        <fullName evidence="9">Glycosyl transferase</fullName>
    </submittedName>
</protein>